<organism evidence="3 4">
    <name type="scientific">Anaerosphaera aminiphila DSM 21120</name>
    <dbReference type="NCBI Taxonomy" id="1120995"/>
    <lineage>
        <taxon>Bacteria</taxon>
        <taxon>Bacillati</taxon>
        <taxon>Bacillota</taxon>
        <taxon>Tissierellia</taxon>
        <taxon>Tissierellales</taxon>
        <taxon>Peptoniphilaceae</taxon>
        <taxon>Anaerosphaera</taxon>
    </lineage>
</organism>
<protein>
    <submittedName>
        <fullName evidence="3">Gluconate 5-dehydrogenase</fullName>
    </submittedName>
</protein>
<dbReference type="Proteomes" id="UP000184032">
    <property type="component" value="Unassembled WGS sequence"/>
</dbReference>
<dbReference type="FunFam" id="3.40.50.720:FF:000084">
    <property type="entry name" value="Short-chain dehydrogenase reductase"/>
    <property type="match status" value="1"/>
</dbReference>
<dbReference type="PANTHER" id="PTHR42760:SF37">
    <property type="entry name" value="CLAVALDEHYDE DEHYDROGENASE"/>
    <property type="match status" value="1"/>
</dbReference>
<dbReference type="PRINTS" id="PR00080">
    <property type="entry name" value="SDRFAMILY"/>
</dbReference>
<dbReference type="CDD" id="cd05233">
    <property type="entry name" value="SDR_c"/>
    <property type="match status" value="1"/>
</dbReference>
<reference evidence="3 4" key="1">
    <citation type="submission" date="2016-11" db="EMBL/GenBank/DDBJ databases">
        <authorList>
            <person name="Jaros S."/>
            <person name="Januszkiewicz K."/>
            <person name="Wedrychowicz H."/>
        </authorList>
    </citation>
    <scope>NUCLEOTIDE SEQUENCE [LARGE SCALE GENOMIC DNA]</scope>
    <source>
        <strain evidence="3 4">DSM 21120</strain>
    </source>
</reference>
<name>A0A1M5PTN7_9FIRM</name>
<proteinExistence type="inferred from homology"/>
<comment type="similarity">
    <text evidence="1">Belongs to the short-chain dehydrogenases/reductases (SDR) family.</text>
</comment>
<dbReference type="GO" id="GO:0008206">
    <property type="term" value="P:bile acid metabolic process"/>
    <property type="evidence" value="ECO:0007669"/>
    <property type="project" value="UniProtKB-ARBA"/>
</dbReference>
<dbReference type="InterPro" id="IPR036291">
    <property type="entry name" value="NAD(P)-bd_dom_sf"/>
</dbReference>
<gene>
    <name evidence="3" type="ORF">SAMN02745245_00468</name>
</gene>
<dbReference type="PRINTS" id="PR00081">
    <property type="entry name" value="GDHRDH"/>
</dbReference>
<dbReference type="OrthoDB" id="9803333at2"/>
<dbReference type="PROSITE" id="PS00061">
    <property type="entry name" value="ADH_SHORT"/>
    <property type="match status" value="1"/>
</dbReference>
<dbReference type="PANTHER" id="PTHR42760">
    <property type="entry name" value="SHORT-CHAIN DEHYDROGENASES/REDUCTASES FAMILY MEMBER"/>
    <property type="match status" value="1"/>
</dbReference>
<dbReference type="Gene3D" id="3.40.50.720">
    <property type="entry name" value="NAD(P)-binding Rossmann-like Domain"/>
    <property type="match status" value="1"/>
</dbReference>
<dbReference type="SUPFAM" id="SSF51735">
    <property type="entry name" value="NAD(P)-binding Rossmann-fold domains"/>
    <property type="match status" value="1"/>
</dbReference>
<dbReference type="RefSeq" id="WP_073183321.1">
    <property type="nucleotide sequence ID" value="NZ_FQXI01000001.1"/>
</dbReference>
<dbReference type="Pfam" id="PF13561">
    <property type="entry name" value="adh_short_C2"/>
    <property type="match status" value="1"/>
</dbReference>
<evidence type="ECO:0000256" key="2">
    <source>
        <dbReference type="ARBA" id="ARBA00023002"/>
    </source>
</evidence>
<evidence type="ECO:0000313" key="3">
    <source>
        <dbReference type="EMBL" id="SHH05205.1"/>
    </source>
</evidence>
<dbReference type="STRING" id="1120995.SAMN02745245_00468"/>
<dbReference type="GO" id="GO:0016616">
    <property type="term" value="F:oxidoreductase activity, acting on the CH-OH group of donors, NAD or NADP as acceptor"/>
    <property type="evidence" value="ECO:0007669"/>
    <property type="project" value="TreeGrafter"/>
</dbReference>
<keyword evidence="2" id="KW-0560">Oxidoreductase</keyword>
<dbReference type="InterPro" id="IPR020904">
    <property type="entry name" value="Sc_DH/Rdtase_CS"/>
</dbReference>
<dbReference type="AlphaFoldDB" id="A0A1M5PTN7"/>
<evidence type="ECO:0000313" key="4">
    <source>
        <dbReference type="Proteomes" id="UP000184032"/>
    </source>
</evidence>
<accession>A0A1M5PTN7</accession>
<dbReference type="EMBL" id="FQXI01000001">
    <property type="protein sequence ID" value="SHH05205.1"/>
    <property type="molecule type" value="Genomic_DNA"/>
</dbReference>
<keyword evidence="4" id="KW-1185">Reference proteome</keyword>
<dbReference type="InterPro" id="IPR002347">
    <property type="entry name" value="SDR_fam"/>
</dbReference>
<sequence>MYNLTGKYVVVTGASSGIGENAAIAYAKAGANVAILARRLEKLQTLQEKLEGLGVKAIAVKCDVSNEDSVKEASKIIFDNFPRVDILFNNAGIAVHGDVVNLKEEDWDKSFDINVKGIYFMSKYILPNMIENKYGKIINTSSINAVISDKSEVFVRHSYNASKKAVVGLTEAMATYYGKYNITVNAIGPGLFKSEMTEDTLFKSDAFLQGYSAANPMSRPGELDELNGPILFFSSDASSYVTGQFIVVDGGLSLT</sequence>
<evidence type="ECO:0000256" key="1">
    <source>
        <dbReference type="ARBA" id="ARBA00006484"/>
    </source>
</evidence>